<evidence type="ECO:0000259" key="2">
    <source>
        <dbReference type="Pfam" id="PF13439"/>
    </source>
</evidence>
<dbReference type="Gene3D" id="3.40.50.2000">
    <property type="entry name" value="Glycogen Phosphorylase B"/>
    <property type="match status" value="2"/>
</dbReference>
<feature type="domain" description="Glycosyltransferase subfamily 4-like N-terminal" evidence="2">
    <location>
        <begin position="16"/>
        <end position="136"/>
    </location>
</feature>
<keyword evidence="4" id="KW-1185">Reference proteome</keyword>
<reference evidence="3" key="1">
    <citation type="journal article" date="2021" name="Microb. Physiol.">
        <title>Proteogenomic Insights into the Physiology of Marine, Sulfate-Reducing, Filamentous Desulfonema limicola and Desulfonema magnum.</title>
        <authorList>
            <person name="Schnaars V."/>
            <person name="Wohlbrand L."/>
            <person name="Scheve S."/>
            <person name="Hinrichs C."/>
            <person name="Reinhardt R."/>
            <person name="Rabus R."/>
        </authorList>
    </citation>
    <scope>NUCLEOTIDE SEQUENCE</scope>
    <source>
        <strain evidence="3">5ac10</strain>
    </source>
</reference>
<accession>A0A975GFF2</accession>
<dbReference type="Pfam" id="PF00534">
    <property type="entry name" value="Glycos_transf_1"/>
    <property type="match status" value="1"/>
</dbReference>
<dbReference type="KEGG" id="dli:dnl_13620"/>
<organism evidence="3 4">
    <name type="scientific">Desulfonema limicola</name>
    <dbReference type="NCBI Taxonomy" id="45656"/>
    <lineage>
        <taxon>Bacteria</taxon>
        <taxon>Pseudomonadati</taxon>
        <taxon>Thermodesulfobacteriota</taxon>
        <taxon>Desulfobacteria</taxon>
        <taxon>Desulfobacterales</taxon>
        <taxon>Desulfococcaceae</taxon>
        <taxon>Desulfonema</taxon>
    </lineage>
</organism>
<dbReference type="PANTHER" id="PTHR12526">
    <property type="entry name" value="GLYCOSYLTRANSFERASE"/>
    <property type="match status" value="1"/>
</dbReference>
<sequence>MQKTGPLQDKIEKNINIYEFNKRKGNDPVLPFKMGKVLRREGIDIVHSNNWSTFAESVFAKCIARKSLFLHVQHGIEMNDAESVSWIKRYKRNRMRQALSYAVDQIVTVSNATKRFVCDEWKVSEQRVRLIYNGVYLHHFKEDRKNKQRIRRQLGINEQDIVIGSVGRLMPVKNYTLLIKAFAMAAIPDTKLMLVGDGPEKESLISLIKELNLQDKVILTGHRSDVENMLNAMDIFVLPSISEGISLALLEAMSLNLPVIATNVGGNPEIIGNNEYGILVKSQDITALSEAMKILICDLEKRKKLSILSRKRVTEMFDLQRMVKDYEQLYLSLTRGK</sequence>
<proteinExistence type="predicted"/>
<dbReference type="GO" id="GO:0016757">
    <property type="term" value="F:glycosyltransferase activity"/>
    <property type="evidence" value="ECO:0007669"/>
    <property type="project" value="InterPro"/>
</dbReference>
<dbReference type="AlphaFoldDB" id="A0A975GFF2"/>
<dbReference type="SUPFAM" id="SSF53756">
    <property type="entry name" value="UDP-Glycosyltransferase/glycogen phosphorylase"/>
    <property type="match status" value="1"/>
</dbReference>
<protein>
    <submittedName>
        <fullName evidence="3">Glycosyltransferase</fullName>
    </submittedName>
</protein>
<feature type="domain" description="Glycosyl transferase family 1" evidence="1">
    <location>
        <begin position="147"/>
        <end position="311"/>
    </location>
</feature>
<evidence type="ECO:0000259" key="1">
    <source>
        <dbReference type="Pfam" id="PF00534"/>
    </source>
</evidence>
<name>A0A975GFF2_9BACT</name>
<evidence type="ECO:0000313" key="4">
    <source>
        <dbReference type="Proteomes" id="UP000663720"/>
    </source>
</evidence>
<dbReference type="PANTHER" id="PTHR12526:SF630">
    <property type="entry name" value="GLYCOSYLTRANSFERASE"/>
    <property type="match status" value="1"/>
</dbReference>
<dbReference type="InterPro" id="IPR001296">
    <property type="entry name" value="Glyco_trans_1"/>
</dbReference>
<gene>
    <name evidence="3" type="ORF">dnl_13620</name>
</gene>
<dbReference type="Proteomes" id="UP000663720">
    <property type="component" value="Chromosome"/>
</dbReference>
<evidence type="ECO:0000313" key="3">
    <source>
        <dbReference type="EMBL" id="QTA79109.1"/>
    </source>
</evidence>
<dbReference type="EMBL" id="CP061799">
    <property type="protein sequence ID" value="QTA79109.1"/>
    <property type="molecule type" value="Genomic_DNA"/>
</dbReference>
<dbReference type="InterPro" id="IPR028098">
    <property type="entry name" value="Glyco_trans_4-like_N"/>
</dbReference>
<dbReference type="Pfam" id="PF13439">
    <property type="entry name" value="Glyco_transf_4"/>
    <property type="match status" value="1"/>
</dbReference>